<organism evidence="2 3">
    <name type="scientific">Miscanthus lutarioriparius</name>
    <dbReference type="NCBI Taxonomy" id="422564"/>
    <lineage>
        <taxon>Eukaryota</taxon>
        <taxon>Viridiplantae</taxon>
        <taxon>Streptophyta</taxon>
        <taxon>Embryophyta</taxon>
        <taxon>Tracheophyta</taxon>
        <taxon>Spermatophyta</taxon>
        <taxon>Magnoliopsida</taxon>
        <taxon>Liliopsida</taxon>
        <taxon>Poales</taxon>
        <taxon>Poaceae</taxon>
        <taxon>PACMAD clade</taxon>
        <taxon>Panicoideae</taxon>
        <taxon>Andropogonodae</taxon>
        <taxon>Andropogoneae</taxon>
        <taxon>Saccharinae</taxon>
        <taxon>Miscanthus</taxon>
    </lineage>
</organism>
<dbReference type="InterPro" id="IPR036047">
    <property type="entry name" value="F-box-like_dom_sf"/>
</dbReference>
<dbReference type="Proteomes" id="UP000604825">
    <property type="component" value="Unassembled WGS sequence"/>
</dbReference>
<dbReference type="Pfam" id="PF00646">
    <property type="entry name" value="F-box"/>
    <property type="match status" value="1"/>
</dbReference>
<dbReference type="InterPro" id="IPR032675">
    <property type="entry name" value="LRR_dom_sf"/>
</dbReference>
<dbReference type="PANTHER" id="PTHR34145:SF46">
    <property type="entry name" value="OS06G0716467 PROTEIN"/>
    <property type="match status" value="1"/>
</dbReference>
<sequence length="508" mass="57887">MEDQGAAKIRRLDHHQCLSDALDFFPFPLEDLPEEIQHLVLSLQSLKEAARTSIVSRKWREVWTRCPNLCFDGTEDGPTDEDCVKIKEAKFIETVNSVIQKHTGTRLNEFSIRCYLEKNCSDHLDRWVYFATASKAAKIIDMNLGPHRKDIGPTKEVYHFPLEALDGQDGPFVQSLFLTNVSIKPHSDICGFKKLGKLHLHCAQIIGDLPELLLNCPFLEDLELISCSGIAELNIPHPLDKLRHLLICNMGLKMVDFHVTGLTHFGYQGFVIPIVLHGCSNLEKVTITFFRMPLAEQVSNKGFVCAIAGIIPSISAVKELHVCASMREYNPVWLWSLQVRGMTRPTCMLVNLRKLTCEITILTNRPNRHDGIFQMAQFVDLAPRLETLELHMCYSVEIGSRCWCGESEVFPMRRLDHLKTVYMSGFRCYRPQIELLHGILENGDVLEHVTIEPMVKLDKSPDDTMNIGIPEDRICDWARLASERFGKDIVVVKAPRRRICKWVGGWSI</sequence>
<proteinExistence type="predicted"/>
<dbReference type="EMBL" id="CAJGYO010000017">
    <property type="protein sequence ID" value="CAD6333133.1"/>
    <property type="molecule type" value="Genomic_DNA"/>
</dbReference>
<dbReference type="PANTHER" id="PTHR34145">
    <property type="entry name" value="OS02G0105600 PROTEIN"/>
    <property type="match status" value="1"/>
</dbReference>
<dbReference type="InterPro" id="IPR001810">
    <property type="entry name" value="F-box_dom"/>
</dbReference>
<protein>
    <recommendedName>
        <fullName evidence="1">F-box domain-containing protein</fullName>
    </recommendedName>
</protein>
<gene>
    <name evidence="2" type="ORF">NCGR_LOCUS57231</name>
</gene>
<dbReference type="InterPro" id="IPR053772">
    <property type="entry name" value="At1g61320/At1g61330-like"/>
</dbReference>
<evidence type="ECO:0000313" key="2">
    <source>
        <dbReference type="EMBL" id="CAD6333133.1"/>
    </source>
</evidence>
<keyword evidence="3" id="KW-1185">Reference proteome</keyword>
<dbReference type="Pfam" id="PF23622">
    <property type="entry name" value="LRR_At1g61320_AtMIF1"/>
    <property type="match status" value="1"/>
</dbReference>
<dbReference type="SUPFAM" id="SSF81383">
    <property type="entry name" value="F-box domain"/>
    <property type="match status" value="1"/>
</dbReference>
<accession>A0A811RW37</accession>
<comment type="caution">
    <text evidence="2">The sequence shown here is derived from an EMBL/GenBank/DDBJ whole genome shotgun (WGS) entry which is preliminary data.</text>
</comment>
<name>A0A811RW37_9POAL</name>
<dbReference type="InterPro" id="IPR055357">
    <property type="entry name" value="LRR_At1g61320_AtMIF1"/>
</dbReference>
<dbReference type="Gene3D" id="3.80.10.10">
    <property type="entry name" value="Ribonuclease Inhibitor"/>
    <property type="match status" value="1"/>
</dbReference>
<reference evidence="2" key="1">
    <citation type="submission" date="2020-10" db="EMBL/GenBank/DDBJ databases">
        <authorList>
            <person name="Han B."/>
            <person name="Lu T."/>
            <person name="Zhao Q."/>
            <person name="Huang X."/>
            <person name="Zhao Y."/>
        </authorList>
    </citation>
    <scope>NUCLEOTIDE SEQUENCE</scope>
</reference>
<dbReference type="OrthoDB" id="593164at2759"/>
<dbReference type="AlphaFoldDB" id="A0A811RW37"/>
<evidence type="ECO:0000259" key="1">
    <source>
        <dbReference type="PROSITE" id="PS50181"/>
    </source>
</evidence>
<dbReference type="SUPFAM" id="SSF52058">
    <property type="entry name" value="L domain-like"/>
    <property type="match status" value="1"/>
</dbReference>
<feature type="domain" description="F-box" evidence="1">
    <location>
        <begin position="26"/>
        <end position="74"/>
    </location>
</feature>
<evidence type="ECO:0000313" key="3">
    <source>
        <dbReference type="Proteomes" id="UP000604825"/>
    </source>
</evidence>
<dbReference type="PROSITE" id="PS50181">
    <property type="entry name" value="FBOX"/>
    <property type="match status" value="1"/>
</dbReference>